<evidence type="ECO:0000313" key="2">
    <source>
        <dbReference type="EMBL" id="MBB5206003.1"/>
    </source>
</evidence>
<feature type="signal peptide" evidence="1">
    <location>
        <begin position="1"/>
        <end position="20"/>
    </location>
</feature>
<keyword evidence="1" id="KW-0732">Signal</keyword>
<dbReference type="OrthoDB" id="8907081at2"/>
<dbReference type="PANTHER" id="PTHR35936">
    <property type="entry name" value="MEMBRANE-BOUND LYTIC MUREIN TRANSGLYCOSYLASE F"/>
    <property type="match status" value="1"/>
</dbReference>
<name>A0A840S8M0_9BURK</name>
<gene>
    <name evidence="2" type="ORF">HNQ51_003334</name>
</gene>
<sequence length="247" mass="27744">MLLRLALLFALLCWHSPSRAETAVIATLEWPPYIGATLPQEGGSAAVVRAAFKAVGREVRFEYLPWARAVEDGSHRSGLAGYFPAYQSAERDAKGLRSAPIGASRVGFARRPDQALRWRRLDDLRELRLGVVRGFVNTAEFDQRMKDGRLKTEAAVSDEVNLRKLVFGRVQAAVVDQAVFNALMHKELAAHRHELVFDEARLLEEKPLYVYFQRNAQGQRWRALFNQGLAKIEIQRVFDAALAGASE</sequence>
<comment type="caution">
    <text evidence="2">The sequence shown here is derived from an EMBL/GenBank/DDBJ whole genome shotgun (WGS) entry which is preliminary data.</text>
</comment>
<proteinExistence type="predicted"/>
<organism evidence="2 3">
    <name type="scientific">Inhella inkyongensis</name>
    <dbReference type="NCBI Taxonomy" id="392593"/>
    <lineage>
        <taxon>Bacteria</taxon>
        <taxon>Pseudomonadati</taxon>
        <taxon>Pseudomonadota</taxon>
        <taxon>Betaproteobacteria</taxon>
        <taxon>Burkholderiales</taxon>
        <taxon>Sphaerotilaceae</taxon>
        <taxon>Inhella</taxon>
    </lineage>
</organism>
<keyword evidence="3" id="KW-1185">Reference proteome</keyword>
<protein>
    <submittedName>
        <fullName evidence="2">Polar amino acid transport system substrate-binding protein</fullName>
    </submittedName>
</protein>
<dbReference type="AlphaFoldDB" id="A0A840S8M0"/>
<evidence type="ECO:0000256" key="1">
    <source>
        <dbReference type="SAM" id="SignalP"/>
    </source>
</evidence>
<dbReference type="PANTHER" id="PTHR35936:SF25">
    <property type="entry name" value="ABC TRANSPORTER SUBSTRATE-BINDING PROTEIN"/>
    <property type="match status" value="1"/>
</dbReference>
<dbReference type="Proteomes" id="UP000554837">
    <property type="component" value="Unassembled WGS sequence"/>
</dbReference>
<reference evidence="2 3" key="1">
    <citation type="submission" date="2020-08" db="EMBL/GenBank/DDBJ databases">
        <title>Genomic Encyclopedia of Type Strains, Phase IV (KMG-IV): sequencing the most valuable type-strain genomes for metagenomic binning, comparative biology and taxonomic classification.</title>
        <authorList>
            <person name="Goeker M."/>
        </authorList>
    </citation>
    <scope>NUCLEOTIDE SEQUENCE [LARGE SCALE GENOMIC DNA]</scope>
    <source>
        <strain evidence="2 3">DSM 23958</strain>
    </source>
</reference>
<dbReference type="EMBL" id="JACHHO010000006">
    <property type="protein sequence ID" value="MBB5206003.1"/>
    <property type="molecule type" value="Genomic_DNA"/>
</dbReference>
<accession>A0A840S8M0</accession>
<evidence type="ECO:0000313" key="3">
    <source>
        <dbReference type="Proteomes" id="UP000554837"/>
    </source>
</evidence>
<feature type="chain" id="PRO_5032687119" evidence="1">
    <location>
        <begin position="21"/>
        <end position="247"/>
    </location>
</feature>
<dbReference type="Gene3D" id="3.40.190.10">
    <property type="entry name" value="Periplasmic binding protein-like II"/>
    <property type="match status" value="2"/>
</dbReference>
<dbReference type="SUPFAM" id="SSF53850">
    <property type="entry name" value="Periplasmic binding protein-like II"/>
    <property type="match status" value="1"/>
</dbReference>
<dbReference type="RefSeq" id="WP_138856238.1">
    <property type="nucleotide sequence ID" value="NZ_CP040709.1"/>
</dbReference>